<name>A0A6G7Y632_9ACTN</name>
<dbReference type="AlphaFoldDB" id="A0A6G7Y632"/>
<dbReference type="RefSeq" id="WP_166233094.1">
    <property type="nucleotide sequence ID" value="NZ_CP049865.1"/>
</dbReference>
<dbReference type="KEGG" id="prv:G7070_07125"/>
<evidence type="ECO:0000313" key="2">
    <source>
        <dbReference type="Proteomes" id="UP000501058"/>
    </source>
</evidence>
<dbReference type="Proteomes" id="UP000501058">
    <property type="component" value="Chromosome"/>
</dbReference>
<gene>
    <name evidence="1" type="ORF">G7070_07125</name>
</gene>
<keyword evidence="2" id="KW-1185">Reference proteome</keyword>
<protein>
    <submittedName>
        <fullName evidence="1">Uncharacterized protein</fullName>
    </submittedName>
</protein>
<sequence>MERVIEGQPGDEVPIWIQDRGGGQMRLRGHIVIEDLRPVLTTISSKQGANGPQNPVTQYMLSEASSYLADRLLDDAFPGDDGRYSVPRLLSSALGHQPFIETVLGMSQHQMLRRWPLASDWYTDVVNYIMRPARFSDPASPLGPRLMEKARGPLGALIRFFIDESYKEAAASKTIRVAEALQTLWPDYPPVRNAMGAYREELLVLHVPLYHALLDAYDLRPHQDVDVNAISWAFNGLHARNVVEQLAGQHPIHVDQRGHEWTLAAYNCLLLVAGSCTDAAGTSLTPEQLATRAPVRPMQLP</sequence>
<dbReference type="EMBL" id="CP049865">
    <property type="protein sequence ID" value="QIK72081.1"/>
    <property type="molecule type" value="Genomic_DNA"/>
</dbReference>
<reference evidence="1 2" key="1">
    <citation type="submission" date="2020-03" db="EMBL/GenBank/DDBJ databases">
        <title>Propioniciclava sp. nov., isolated from Hydrophilus acuminatus.</title>
        <authorList>
            <person name="Hyun D.-W."/>
            <person name="Bae J.-W."/>
        </authorList>
    </citation>
    <scope>NUCLEOTIDE SEQUENCE [LARGE SCALE GENOMIC DNA]</scope>
    <source>
        <strain evidence="1 2">HDW11</strain>
    </source>
</reference>
<evidence type="ECO:0000313" key="1">
    <source>
        <dbReference type="EMBL" id="QIK72081.1"/>
    </source>
</evidence>
<proteinExistence type="predicted"/>
<accession>A0A6G7Y632</accession>
<organism evidence="1 2">
    <name type="scientific">Propioniciclava coleopterorum</name>
    <dbReference type="NCBI Taxonomy" id="2714937"/>
    <lineage>
        <taxon>Bacteria</taxon>
        <taxon>Bacillati</taxon>
        <taxon>Actinomycetota</taxon>
        <taxon>Actinomycetes</taxon>
        <taxon>Propionibacteriales</taxon>
        <taxon>Propionibacteriaceae</taxon>
        <taxon>Propioniciclava</taxon>
    </lineage>
</organism>